<dbReference type="WBParaSite" id="MCU_009458-RA">
    <property type="protein sequence ID" value="MCU_009458-RA"/>
    <property type="gene ID" value="MCU_009458"/>
</dbReference>
<dbReference type="AlphaFoldDB" id="A0A5K3FMD2"/>
<organism evidence="1">
    <name type="scientific">Mesocestoides corti</name>
    <name type="common">Flatworm</name>
    <dbReference type="NCBI Taxonomy" id="53468"/>
    <lineage>
        <taxon>Eukaryota</taxon>
        <taxon>Metazoa</taxon>
        <taxon>Spiralia</taxon>
        <taxon>Lophotrochozoa</taxon>
        <taxon>Platyhelminthes</taxon>
        <taxon>Cestoda</taxon>
        <taxon>Eucestoda</taxon>
        <taxon>Cyclophyllidea</taxon>
        <taxon>Mesocestoididae</taxon>
        <taxon>Mesocestoides</taxon>
    </lineage>
</organism>
<accession>A0A5K3FMD2</accession>
<evidence type="ECO:0000313" key="1">
    <source>
        <dbReference type="WBParaSite" id="MCU_009458-RA"/>
    </source>
</evidence>
<name>A0A5K3FMD2_MESCO</name>
<reference evidence="1" key="1">
    <citation type="submission" date="2019-11" db="UniProtKB">
        <authorList>
            <consortium name="WormBaseParasite"/>
        </authorList>
    </citation>
    <scope>IDENTIFICATION</scope>
</reference>
<sequence length="52" mass="5694">MHKVGSACYNSSVQTALIFGILKMDNLQGCVITRCSNNNLNANYSGEKIKEN</sequence>
<protein>
    <submittedName>
        <fullName evidence="1">Uncharacterized protein</fullName>
    </submittedName>
</protein>
<proteinExistence type="predicted"/>